<feature type="transmembrane region" description="Helical" evidence="6">
    <location>
        <begin position="90"/>
        <end position="109"/>
    </location>
</feature>
<keyword evidence="3 6" id="KW-0812">Transmembrane</keyword>
<feature type="transmembrane region" description="Helical" evidence="6">
    <location>
        <begin position="7"/>
        <end position="25"/>
    </location>
</feature>
<sequence length="125" mass="14216">MKLIFKLVKEITIILGIYFLGLWISDLIKPLILIPGNIIGMGLLFLLLNFNIVKTDHIEKTSSFLLRHMGFFFIPLCVSLYVLFDSIRGILIQIMIILVVSNIFVMAVTGKTVQKSIEMEEGRKS</sequence>
<feature type="transmembrane region" description="Helical" evidence="6">
    <location>
        <begin position="31"/>
        <end position="52"/>
    </location>
</feature>
<keyword evidence="2" id="KW-1003">Cell membrane</keyword>
<proteinExistence type="predicted"/>
<dbReference type="PANTHER" id="PTHR33931">
    <property type="entry name" value="HOLIN-LIKE PROTEIN CIDA-RELATED"/>
    <property type="match status" value="1"/>
</dbReference>
<evidence type="ECO:0000256" key="3">
    <source>
        <dbReference type="ARBA" id="ARBA00022692"/>
    </source>
</evidence>
<feature type="transmembrane region" description="Helical" evidence="6">
    <location>
        <begin position="64"/>
        <end position="84"/>
    </location>
</feature>
<organism evidence="7 8">
    <name type="scientific">Dethiosulfatibacter aminovorans DSM 17477</name>
    <dbReference type="NCBI Taxonomy" id="1121476"/>
    <lineage>
        <taxon>Bacteria</taxon>
        <taxon>Bacillati</taxon>
        <taxon>Bacillota</taxon>
        <taxon>Tissierellia</taxon>
        <taxon>Dethiosulfatibacter</taxon>
    </lineage>
</organism>
<evidence type="ECO:0000256" key="5">
    <source>
        <dbReference type="ARBA" id="ARBA00023136"/>
    </source>
</evidence>
<name>A0A1M6GLS6_9FIRM</name>
<dbReference type="PANTHER" id="PTHR33931:SF2">
    <property type="entry name" value="HOLIN-LIKE PROTEIN CIDA"/>
    <property type="match status" value="1"/>
</dbReference>
<dbReference type="Proteomes" id="UP000184052">
    <property type="component" value="Unassembled WGS sequence"/>
</dbReference>
<dbReference type="EMBL" id="FQZL01000011">
    <property type="protein sequence ID" value="SHJ10826.1"/>
    <property type="molecule type" value="Genomic_DNA"/>
</dbReference>
<dbReference type="STRING" id="1121476.SAMN02745751_01757"/>
<reference evidence="7 8" key="1">
    <citation type="submission" date="2016-11" db="EMBL/GenBank/DDBJ databases">
        <authorList>
            <person name="Jaros S."/>
            <person name="Januszkiewicz K."/>
            <person name="Wedrychowicz H."/>
        </authorList>
    </citation>
    <scope>NUCLEOTIDE SEQUENCE [LARGE SCALE GENOMIC DNA]</scope>
    <source>
        <strain evidence="7 8">DSM 17477</strain>
    </source>
</reference>
<evidence type="ECO:0000256" key="6">
    <source>
        <dbReference type="SAM" id="Phobius"/>
    </source>
</evidence>
<dbReference type="RefSeq" id="WP_073049211.1">
    <property type="nucleotide sequence ID" value="NZ_FQZL01000011.1"/>
</dbReference>
<accession>A0A1M6GLS6</accession>
<keyword evidence="4 6" id="KW-1133">Transmembrane helix</keyword>
<evidence type="ECO:0000313" key="7">
    <source>
        <dbReference type="EMBL" id="SHJ10826.1"/>
    </source>
</evidence>
<evidence type="ECO:0000256" key="4">
    <source>
        <dbReference type="ARBA" id="ARBA00022989"/>
    </source>
</evidence>
<dbReference type="AlphaFoldDB" id="A0A1M6GLS6"/>
<protein>
    <submittedName>
        <fullName evidence="7">Holin-like protein</fullName>
    </submittedName>
</protein>
<keyword evidence="8" id="KW-1185">Reference proteome</keyword>
<dbReference type="InterPro" id="IPR005538">
    <property type="entry name" value="LrgA/CidA"/>
</dbReference>
<evidence type="ECO:0000256" key="1">
    <source>
        <dbReference type="ARBA" id="ARBA00004651"/>
    </source>
</evidence>
<dbReference type="Pfam" id="PF03788">
    <property type="entry name" value="LrgA"/>
    <property type="match status" value="1"/>
</dbReference>
<dbReference type="GO" id="GO:0005886">
    <property type="term" value="C:plasma membrane"/>
    <property type="evidence" value="ECO:0007669"/>
    <property type="project" value="UniProtKB-SubCell"/>
</dbReference>
<evidence type="ECO:0000313" key="8">
    <source>
        <dbReference type="Proteomes" id="UP000184052"/>
    </source>
</evidence>
<keyword evidence="5 6" id="KW-0472">Membrane</keyword>
<comment type="subcellular location">
    <subcellularLocation>
        <location evidence="1">Cell membrane</location>
        <topology evidence="1">Multi-pass membrane protein</topology>
    </subcellularLocation>
</comment>
<gene>
    <name evidence="7" type="ORF">SAMN02745751_01757</name>
</gene>
<evidence type="ECO:0000256" key="2">
    <source>
        <dbReference type="ARBA" id="ARBA00022475"/>
    </source>
</evidence>